<evidence type="ECO:0000313" key="3">
    <source>
        <dbReference type="Proteomes" id="UP000179880"/>
    </source>
</evidence>
<dbReference type="PANTHER" id="PTHR12133:SF1">
    <property type="entry name" value="TRNA (ADENINE(58)-N(1))-METHYLTRANSFERASE, MITOCHONDRIAL"/>
    <property type="match status" value="1"/>
</dbReference>
<dbReference type="InterPro" id="IPR025714">
    <property type="entry name" value="Methyltranfer_dom"/>
</dbReference>
<evidence type="ECO:0000313" key="2">
    <source>
        <dbReference type="EMBL" id="OGI82712.1"/>
    </source>
</evidence>
<sequence length="175" mass="18968">MFSDPEKNIKQFDLREGQHVADLGAGSGACALVAARAVGSQGKVYALEVQRELLSGIKDEAARAKLFNVEVIWADIEKVNGTKLRNYAVDAVIVSNVLFQIEDRGNFIKEIKRILKPGGRVLIVDWSDSFGGLGPQSSAVVPPEKARALFEGAGFKFEQVIDAGAHHYGIIMSKV</sequence>
<dbReference type="Gene3D" id="3.40.50.150">
    <property type="entry name" value="Vaccinia Virus protein VP39"/>
    <property type="match status" value="1"/>
</dbReference>
<name>A0A1F6WLC4_9BACT</name>
<dbReference type="EMBL" id="MFUH01000005">
    <property type="protein sequence ID" value="OGI82712.1"/>
    <property type="molecule type" value="Genomic_DNA"/>
</dbReference>
<comment type="caution">
    <text evidence="2">The sequence shown here is derived from an EMBL/GenBank/DDBJ whole genome shotgun (WGS) entry which is preliminary data.</text>
</comment>
<dbReference type="GO" id="GO:0031515">
    <property type="term" value="C:tRNA (m1A) methyltransferase complex"/>
    <property type="evidence" value="ECO:0007669"/>
    <property type="project" value="InterPro"/>
</dbReference>
<dbReference type="CDD" id="cd02440">
    <property type="entry name" value="AdoMet_MTases"/>
    <property type="match status" value="1"/>
</dbReference>
<dbReference type="GO" id="GO:0160107">
    <property type="term" value="F:tRNA (adenine(58)-N1)-methyltransferase activity"/>
    <property type="evidence" value="ECO:0007669"/>
    <property type="project" value="InterPro"/>
</dbReference>
<dbReference type="InterPro" id="IPR029063">
    <property type="entry name" value="SAM-dependent_MTases_sf"/>
</dbReference>
<accession>A0A1F6WLC4</accession>
<dbReference type="Pfam" id="PF13847">
    <property type="entry name" value="Methyltransf_31"/>
    <property type="match status" value="1"/>
</dbReference>
<feature type="domain" description="Methyltransferase" evidence="1">
    <location>
        <begin position="16"/>
        <end position="127"/>
    </location>
</feature>
<organism evidence="2 3">
    <name type="scientific">Candidatus Nomurabacteria bacterium RIFCSPHIGHO2_02_FULL_42_24</name>
    <dbReference type="NCBI Taxonomy" id="1801757"/>
    <lineage>
        <taxon>Bacteria</taxon>
        <taxon>Candidatus Nomuraibacteriota</taxon>
    </lineage>
</organism>
<evidence type="ECO:0000259" key="1">
    <source>
        <dbReference type="Pfam" id="PF13847"/>
    </source>
</evidence>
<dbReference type="GO" id="GO:0030488">
    <property type="term" value="P:tRNA methylation"/>
    <property type="evidence" value="ECO:0007669"/>
    <property type="project" value="InterPro"/>
</dbReference>
<dbReference type="AlphaFoldDB" id="A0A1F6WLC4"/>
<gene>
    <name evidence="2" type="ORF">A3B93_01025</name>
</gene>
<dbReference type="InterPro" id="IPR014816">
    <property type="entry name" value="tRNA_MeTrfase_Gcd14"/>
</dbReference>
<dbReference type="SUPFAM" id="SSF53335">
    <property type="entry name" value="S-adenosyl-L-methionine-dependent methyltransferases"/>
    <property type="match status" value="1"/>
</dbReference>
<reference evidence="2 3" key="1">
    <citation type="journal article" date="2016" name="Nat. Commun.">
        <title>Thousands of microbial genomes shed light on interconnected biogeochemical processes in an aquifer system.</title>
        <authorList>
            <person name="Anantharaman K."/>
            <person name="Brown C.T."/>
            <person name="Hug L.A."/>
            <person name="Sharon I."/>
            <person name="Castelle C.J."/>
            <person name="Probst A.J."/>
            <person name="Thomas B.C."/>
            <person name="Singh A."/>
            <person name="Wilkins M.J."/>
            <person name="Karaoz U."/>
            <person name="Brodie E.L."/>
            <person name="Williams K.H."/>
            <person name="Hubbard S.S."/>
            <person name="Banfield J.F."/>
        </authorList>
    </citation>
    <scope>NUCLEOTIDE SEQUENCE [LARGE SCALE GENOMIC DNA]</scope>
</reference>
<dbReference type="Proteomes" id="UP000179880">
    <property type="component" value="Unassembled WGS sequence"/>
</dbReference>
<dbReference type="PANTHER" id="PTHR12133">
    <property type="entry name" value="TRNA (ADENINE(58)-N(1))-METHYLTRANSFERASE"/>
    <property type="match status" value="1"/>
</dbReference>
<proteinExistence type="predicted"/>
<protein>
    <recommendedName>
        <fullName evidence="1">Methyltransferase domain-containing protein</fullName>
    </recommendedName>
</protein>